<comment type="caution">
    <text evidence="9">The sequence shown here is derived from an EMBL/GenBank/DDBJ whole genome shotgun (WGS) entry which is preliminary data.</text>
</comment>
<dbReference type="AlphaFoldDB" id="A0AAE3J9E8"/>
<evidence type="ECO:0000256" key="5">
    <source>
        <dbReference type="ARBA" id="ARBA00023065"/>
    </source>
</evidence>
<keyword evidence="3 8" id="KW-0812">Transmembrane</keyword>
<organism evidence="9 10">
    <name type="scientific">Hominilimicola fabiformis</name>
    <dbReference type="NCBI Taxonomy" id="2885356"/>
    <lineage>
        <taxon>Bacteria</taxon>
        <taxon>Bacillati</taxon>
        <taxon>Bacillota</taxon>
        <taxon>Clostridia</taxon>
        <taxon>Eubacteriales</taxon>
        <taxon>Oscillospiraceae</taxon>
        <taxon>Hominilimicola</taxon>
    </lineage>
</organism>
<keyword evidence="5 8" id="KW-0406">Ion transport</keyword>
<dbReference type="RefSeq" id="WP_308456534.1">
    <property type="nucleotide sequence ID" value="NZ_JAJEQM010000010.1"/>
</dbReference>
<comment type="subcellular location">
    <subcellularLocation>
        <location evidence="8">Cell membrane</location>
        <topology evidence="8">Multi-pass membrane protein</topology>
    </subcellularLocation>
</comment>
<feature type="transmembrane region" description="Helical" evidence="8">
    <location>
        <begin position="68"/>
        <end position="85"/>
    </location>
</feature>
<dbReference type="EMBL" id="JAJEQM010000010">
    <property type="protein sequence ID" value="MCC2210818.1"/>
    <property type="molecule type" value="Genomic_DNA"/>
</dbReference>
<dbReference type="InterPro" id="IPR003810">
    <property type="entry name" value="Mntp/YtaF"/>
</dbReference>
<evidence type="ECO:0000313" key="9">
    <source>
        <dbReference type="EMBL" id="MCC2210818.1"/>
    </source>
</evidence>
<feature type="transmembrane region" description="Helical" evidence="8">
    <location>
        <begin position="129"/>
        <end position="150"/>
    </location>
</feature>
<evidence type="ECO:0000256" key="4">
    <source>
        <dbReference type="ARBA" id="ARBA00022989"/>
    </source>
</evidence>
<sequence length="183" mass="19611">MDILSLLFLAVALAMDAFSAAVTDGMIVKKIRFYDALKVGLFFGVFQFLMPCIGNLVSGFATDIVERFDHWIAFVLLGFLGLHMIWESRTEQEIPKNPLKNSSLLLAAIATSIDALAAGVTLAAVGTPILFSSTVIGITAFLFSFGGVFIGKKFGGFLGSKAECIGGIILILIGVKTLVEHLY</sequence>
<evidence type="ECO:0000256" key="1">
    <source>
        <dbReference type="ARBA" id="ARBA00022448"/>
    </source>
</evidence>
<feature type="transmembrane region" description="Helical" evidence="8">
    <location>
        <begin position="39"/>
        <end position="62"/>
    </location>
</feature>
<evidence type="ECO:0000313" key="10">
    <source>
        <dbReference type="Proteomes" id="UP001198242"/>
    </source>
</evidence>
<keyword evidence="10" id="KW-1185">Reference proteome</keyword>
<dbReference type="HAMAP" id="MF_01521">
    <property type="entry name" value="MntP_pump"/>
    <property type="match status" value="1"/>
</dbReference>
<dbReference type="GO" id="GO:0005886">
    <property type="term" value="C:plasma membrane"/>
    <property type="evidence" value="ECO:0007669"/>
    <property type="project" value="UniProtKB-SubCell"/>
</dbReference>
<dbReference type="InterPro" id="IPR022929">
    <property type="entry name" value="Put_MntP"/>
</dbReference>
<feature type="transmembrane region" description="Helical" evidence="8">
    <location>
        <begin position="6"/>
        <end position="27"/>
    </location>
</feature>
<keyword evidence="2 8" id="KW-1003">Cell membrane</keyword>
<dbReference type="Pfam" id="PF02659">
    <property type="entry name" value="Mntp"/>
    <property type="match status" value="1"/>
</dbReference>
<dbReference type="GO" id="GO:0005384">
    <property type="term" value="F:manganese ion transmembrane transporter activity"/>
    <property type="evidence" value="ECO:0007669"/>
    <property type="project" value="UniProtKB-UniRule"/>
</dbReference>
<reference evidence="9 10" key="1">
    <citation type="submission" date="2021-10" db="EMBL/GenBank/DDBJ databases">
        <title>Anaerobic single-cell dispensing facilitates the cultivation of human gut bacteria.</title>
        <authorList>
            <person name="Afrizal A."/>
        </authorList>
    </citation>
    <scope>NUCLEOTIDE SEQUENCE [LARGE SCALE GENOMIC DNA]</scope>
    <source>
        <strain evidence="9 10">CLA-AA-H232</strain>
    </source>
</reference>
<name>A0AAE3J9E8_9FIRM</name>
<keyword evidence="6 8" id="KW-0472">Membrane</keyword>
<keyword evidence="4 8" id="KW-1133">Transmembrane helix</keyword>
<evidence type="ECO:0000256" key="8">
    <source>
        <dbReference type="HAMAP-Rule" id="MF_01521"/>
    </source>
</evidence>
<gene>
    <name evidence="8" type="primary">mntP</name>
    <name evidence="9" type="ORF">LKE05_08450</name>
</gene>
<feature type="transmembrane region" description="Helical" evidence="8">
    <location>
        <begin position="105"/>
        <end position="123"/>
    </location>
</feature>
<comment type="function">
    <text evidence="8">Probably functions as a manganese efflux pump.</text>
</comment>
<keyword evidence="1 8" id="KW-0813">Transport</keyword>
<keyword evidence="7 8" id="KW-0464">Manganese</keyword>
<proteinExistence type="inferred from homology"/>
<evidence type="ECO:0000256" key="7">
    <source>
        <dbReference type="ARBA" id="ARBA00023211"/>
    </source>
</evidence>
<evidence type="ECO:0000256" key="2">
    <source>
        <dbReference type="ARBA" id="ARBA00022475"/>
    </source>
</evidence>
<accession>A0AAE3J9E8</accession>
<dbReference type="PANTHER" id="PTHR35529">
    <property type="entry name" value="MANGANESE EFFLUX PUMP MNTP-RELATED"/>
    <property type="match status" value="1"/>
</dbReference>
<evidence type="ECO:0000256" key="6">
    <source>
        <dbReference type="ARBA" id="ARBA00023136"/>
    </source>
</evidence>
<feature type="transmembrane region" description="Helical" evidence="8">
    <location>
        <begin position="162"/>
        <end position="179"/>
    </location>
</feature>
<dbReference type="PANTHER" id="PTHR35529:SF1">
    <property type="entry name" value="MANGANESE EFFLUX PUMP MNTP-RELATED"/>
    <property type="match status" value="1"/>
</dbReference>
<dbReference type="Proteomes" id="UP001198242">
    <property type="component" value="Unassembled WGS sequence"/>
</dbReference>
<evidence type="ECO:0000256" key="3">
    <source>
        <dbReference type="ARBA" id="ARBA00022692"/>
    </source>
</evidence>
<protein>
    <recommendedName>
        <fullName evidence="8">Putative manganese efflux pump MntP</fullName>
    </recommendedName>
</protein>
<comment type="similarity">
    <text evidence="8">Belongs to the MntP (TC 9.B.29) family.</text>
</comment>